<dbReference type="Proteomes" id="UP000316688">
    <property type="component" value="Unassembled WGS sequence"/>
</dbReference>
<keyword evidence="2" id="KW-1185">Reference proteome</keyword>
<name>A0A557RDN4_9GAMM</name>
<reference evidence="1 2" key="1">
    <citation type="submission" date="2019-07" db="EMBL/GenBank/DDBJ databases">
        <title>Reclasification of Spiribacter aquaticus.</title>
        <authorList>
            <person name="Leon M.J."/>
            <person name="Sanchez-Porro C."/>
            <person name="Ventosa A."/>
        </authorList>
    </citation>
    <scope>NUCLEOTIDE SEQUENCE [LARGE SCALE GENOMIC DNA]</scope>
    <source>
        <strain evidence="1 2">SP30</strain>
    </source>
</reference>
<dbReference type="AlphaFoldDB" id="A0A557RDN4"/>
<dbReference type="EMBL" id="VMKP01000007">
    <property type="protein sequence ID" value="TVO63229.1"/>
    <property type="molecule type" value="Genomic_DNA"/>
</dbReference>
<feature type="non-terminal residue" evidence="1">
    <location>
        <position position="130"/>
    </location>
</feature>
<sequence length="130" mass="15091">MQYFTGEVYFQHELPCDPSSLTRWRNRLDEAGAEELLAQTVEAAKTLKAIRPRELRVVSIDTTVQEKNVAHPTDSRLLEVARSKLAERAAEADINLRQSYARTGPRLNRQAGRYAHARQYKRMRRVIKRQ</sequence>
<comment type="caution">
    <text evidence="1">The sequence shown here is derived from an EMBL/GenBank/DDBJ whole genome shotgun (WGS) entry which is preliminary data.</text>
</comment>
<proteinExistence type="predicted"/>
<dbReference type="PANTHER" id="PTHR33803:SF3">
    <property type="entry name" value="BLL1974 PROTEIN"/>
    <property type="match status" value="1"/>
</dbReference>
<gene>
    <name evidence="1" type="ORF">FPL11_09980</name>
</gene>
<organism evidence="1 2">
    <name type="scientific">Spiribacter aquaticus</name>
    <dbReference type="NCBI Taxonomy" id="1935996"/>
    <lineage>
        <taxon>Bacteria</taxon>
        <taxon>Pseudomonadati</taxon>
        <taxon>Pseudomonadota</taxon>
        <taxon>Gammaproteobacteria</taxon>
        <taxon>Chromatiales</taxon>
        <taxon>Ectothiorhodospiraceae</taxon>
        <taxon>Spiribacter</taxon>
    </lineage>
</organism>
<evidence type="ECO:0000313" key="1">
    <source>
        <dbReference type="EMBL" id="TVO63229.1"/>
    </source>
</evidence>
<evidence type="ECO:0000313" key="2">
    <source>
        <dbReference type="Proteomes" id="UP000316688"/>
    </source>
</evidence>
<protein>
    <submittedName>
        <fullName evidence="1">IS5/IS1182 family transposase</fullName>
    </submittedName>
</protein>
<accession>A0A557RDN4</accession>
<dbReference type="PANTHER" id="PTHR33803">
    <property type="entry name" value="IS1478 TRANSPOSASE"/>
    <property type="match status" value="1"/>
</dbReference>